<dbReference type="PANTHER" id="PTHR45753">
    <property type="entry name" value="ORNITHINE CARBAMOYLTRANSFERASE, MITOCHONDRIAL"/>
    <property type="match status" value="1"/>
</dbReference>
<name>A0ABV7JE91_9GAMM</name>
<dbReference type="PROSITE" id="PS00097">
    <property type="entry name" value="CARBAMOYLTRANSFERASE"/>
    <property type="match status" value="1"/>
</dbReference>
<evidence type="ECO:0000313" key="10">
    <source>
        <dbReference type="EMBL" id="MFC3194391.1"/>
    </source>
</evidence>
<dbReference type="Gene3D" id="3.40.50.1370">
    <property type="entry name" value="Aspartate/ornithine carbamoyltransferase"/>
    <property type="match status" value="2"/>
</dbReference>
<feature type="binding site" evidence="7">
    <location>
        <position position="78"/>
    </location>
    <ligand>
        <name>L-aspartate</name>
        <dbReference type="ChEBI" id="CHEBI:29991"/>
    </ligand>
</feature>
<dbReference type="InterPro" id="IPR002082">
    <property type="entry name" value="Asp_carbamoyltransf"/>
</dbReference>
<dbReference type="Pfam" id="PF02729">
    <property type="entry name" value="OTCace_N"/>
    <property type="match status" value="1"/>
</dbReference>
<dbReference type="Pfam" id="PF00185">
    <property type="entry name" value="OTCace"/>
    <property type="match status" value="1"/>
</dbReference>
<dbReference type="PRINTS" id="PR00100">
    <property type="entry name" value="AOTCASE"/>
</dbReference>
<feature type="domain" description="Aspartate/ornithine carbamoyltransferase carbamoyl-P binding" evidence="9">
    <location>
        <begin position="2"/>
        <end position="143"/>
    </location>
</feature>
<keyword evidence="4 7" id="KW-0665">Pyrimidine biosynthesis</keyword>
<feature type="binding site" evidence="7">
    <location>
        <position position="130"/>
    </location>
    <ligand>
        <name>carbamoyl phosphate</name>
        <dbReference type="ChEBI" id="CHEBI:58228"/>
    </ligand>
</feature>
<dbReference type="PRINTS" id="PR00101">
    <property type="entry name" value="ATCASE"/>
</dbReference>
<keyword evidence="3 7" id="KW-0808">Transferase</keyword>
<dbReference type="InterPro" id="IPR006130">
    <property type="entry name" value="Asp/Orn_carbamoylTrfase"/>
</dbReference>
<evidence type="ECO:0000256" key="6">
    <source>
        <dbReference type="ARBA" id="ARBA00048859"/>
    </source>
</evidence>
<feature type="binding site" evidence="7">
    <location>
        <position position="100"/>
    </location>
    <ligand>
        <name>carbamoyl phosphate</name>
        <dbReference type="ChEBI" id="CHEBI:58228"/>
    </ligand>
</feature>
<dbReference type="InterPro" id="IPR006131">
    <property type="entry name" value="Asp_carbamoyltransf_Asp/Orn-bd"/>
</dbReference>
<protein>
    <recommendedName>
        <fullName evidence="7">Aspartate carbamoyltransferase</fullName>
        <ecNumber evidence="7">2.1.3.2</ecNumber>
    </recommendedName>
    <alternativeName>
        <fullName evidence="7">Aspartate transcarbamylase</fullName>
        <shortName evidence="7">ATCase</shortName>
    </alternativeName>
</protein>
<comment type="subunit">
    <text evidence="7">Heterododecamer (2C3:3R2) of six catalytic PyrB chains organized as two trimers (C3), and six regulatory PyrI chains organized as three dimers (R2).</text>
</comment>
<comment type="caution">
    <text evidence="10">The sequence shown here is derived from an EMBL/GenBank/DDBJ whole genome shotgun (WGS) entry which is preliminary data.</text>
</comment>
<evidence type="ECO:0000256" key="4">
    <source>
        <dbReference type="ARBA" id="ARBA00022975"/>
    </source>
</evidence>
<evidence type="ECO:0000256" key="7">
    <source>
        <dbReference type="HAMAP-Rule" id="MF_00001"/>
    </source>
</evidence>
<dbReference type="NCBIfam" id="NF002032">
    <property type="entry name" value="PRK00856.1"/>
    <property type="match status" value="1"/>
</dbReference>
<feature type="domain" description="Aspartate/ornithine carbamoyltransferase Asp/Orn-binding" evidence="8">
    <location>
        <begin position="151"/>
        <end position="292"/>
    </location>
</feature>
<dbReference type="GO" id="GO:0004070">
    <property type="term" value="F:aspartate carbamoyltransferase activity"/>
    <property type="evidence" value="ECO:0007669"/>
    <property type="project" value="UniProtKB-EC"/>
</dbReference>
<dbReference type="Proteomes" id="UP001595533">
    <property type="component" value="Unassembled WGS sequence"/>
</dbReference>
<feature type="binding site" evidence="7">
    <location>
        <position position="215"/>
    </location>
    <ligand>
        <name>L-aspartate</name>
        <dbReference type="ChEBI" id="CHEBI:29991"/>
    </ligand>
</feature>
<evidence type="ECO:0000259" key="8">
    <source>
        <dbReference type="Pfam" id="PF00185"/>
    </source>
</evidence>
<comment type="pathway">
    <text evidence="1 7">Pyrimidine metabolism; UMP biosynthesis via de novo pathway; (S)-dihydroorotate from bicarbonate: step 2/3.</text>
</comment>
<dbReference type="NCBIfam" id="TIGR00670">
    <property type="entry name" value="asp_carb_tr"/>
    <property type="match status" value="1"/>
</dbReference>
<keyword evidence="11" id="KW-1185">Reference proteome</keyword>
<evidence type="ECO:0000256" key="5">
    <source>
        <dbReference type="ARBA" id="ARBA00043884"/>
    </source>
</evidence>
<dbReference type="EMBL" id="JBHRTS010000004">
    <property type="protein sequence ID" value="MFC3194391.1"/>
    <property type="molecule type" value="Genomic_DNA"/>
</dbReference>
<dbReference type="PANTHER" id="PTHR45753:SF6">
    <property type="entry name" value="ASPARTATE CARBAMOYLTRANSFERASE"/>
    <property type="match status" value="1"/>
</dbReference>
<proteinExistence type="inferred from homology"/>
<feature type="binding site" evidence="7">
    <location>
        <position position="51"/>
    </location>
    <ligand>
        <name>carbamoyl phosphate</name>
        <dbReference type="ChEBI" id="CHEBI:58228"/>
    </ligand>
</feature>
<comment type="similarity">
    <text evidence="2 7">Belongs to the aspartate/ornithine carbamoyltransferase superfamily. ATCase family.</text>
</comment>
<organism evidence="10 11">
    <name type="scientific">Marinicella sediminis</name>
    <dbReference type="NCBI Taxonomy" id="1792834"/>
    <lineage>
        <taxon>Bacteria</taxon>
        <taxon>Pseudomonadati</taxon>
        <taxon>Pseudomonadota</taxon>
        <taxon>Gammaproteobacteria</taxon>
        <taxon>Lysobacterales</taxon>
        <taxon>Marinicellaceae</taxon>
        <taxon>Marinicella</taxon>
    </lineage>
</organism>
<evidence type="ECO:0000256" key="1">
    <source>
        <dbReference type="ARBA" id="ARBA00004852"/>
    </source>
</evidence>
<feature type="binding site" evidence="7">
    <location>
        <position position="257"/>
    </location>
    <ligand>
        <name>carbamoyl phosphate</name>
        <dbReference type="ChEBI" id="CHEBI:58228"/>
    </ligand>
</feature>
<feature type="binding site" evidence="7">
    <location>
        <position position="163"/>
    </location>
    <ligand>
        <name>L-aspartate</name>
        <dbReference type="ChEBI" id="CHEBI:29991"/>
    </ligand>
</feature>
<comment type="function">
    <text evidence="5 7">Catalyzes the condensation of carbamoyl phosphate and aspartate to form carbamoyl aspartate and inorganic phosphate, the committed step in the de novo pyrimidine nucleotide biosynthesis pathway.</text>
</comment>
<accession>A0ABV7JE91</accession>
<reference evidence="11" key="1">
    <citation type="journal article" date="2019" name="Int. J. Syst. Evol. Microbiol.">
        <title>The Global Catalogue of Microorganisms (GCM) 10K type strain sequencing project: providing services to taxonomists for standard genome sequencing and annotation.</title>
        <authorList>
            <consortium name="The Broad Institute Genomics Platform"/>
            <consortium name="The Broad Institute Genome Sequencing Center for Infectious Disease"/>
            <person name="Wu L."/>
            <person name="Ma J."/>
        </authorList>
    </citation>
    <scope>NUCLEOTIDE SEQUENCE [LARGE SCALE GENOMIC DNA]</scope>
    <source>
        <strain evidence="11">KCTC 42953</strain>
    </source>
</reference>
<sequence>MKHLLDIKELNRHQIELLFDLADRLNHQPREQKPLAGRSAIALFFENSTRTLTSFQLACQRLGVDLTALNIAHSSTQKGETLRDTILTLDAMQTDAFIVRHQDNHMQRDMAEWINHRASVINAGDGTNQHPTQGLLDLYTIRQHQGQFEPLSVAIIGDTKHSRVANSLLDGLQIMGTKDIRLFAPDTFVADHQKTFLADSLQSAISEADVVVMLRIQRERLSDQSNLDVEAWAAHYGLNSERLKWAKKEAIVMHPGPMNRGVEITDAVADGPQSVILNQVTNGVLIRQALIHQLLS</sequence>
<dbReference type="HAMAP" id="MF_00001">
    <property type="entry name" value="Asp_carb_tr"/>
    <property type="match status" value="1"/>
</dbReference>
<dbReference type="EC" id="2.1.3.2" evidence="7"/>
<dbReference type="InterPro" id="IPR036901">
    <property type="entry name" value="Asp/Orn_carbamoylTrfase_sf"/>
</dbReference>
<evidence type="ECO:0000256" key="2">
    <source>
        <dbReference type="ARBA" id="ARBA00008896"/>
    </source>
</evidence>
<evidence type="ECO:0000259" key="9">
    <source>
        <dbReference type="Pfam" id="PF02729"/>
    </source>
</evidence>
<feature type="binding site" evidence="7">
    <location>
        <position position="133"/>
    </location>
    <ligand>
        <name>carbamoyl phosphate</name>
        <dbReference type="ChEBI" id="CHEBI:58228"/>
    </ligand>
</feature>
<dbReference type="RefSeq" id="WP_077411103.1">
    <property type="nucleotide sequence ID" value="NZ_JBHRTS010000004.1"/>
</dbReference>
<gene>
    <name evidence="7" type="primary">pyrB</name>
    <name evidence="10" type="ORF">ACFODZ_09080</name>
</gene>
<dbReference type="InterPro" id="IPR006132">
    <property type="entry name" value="Asp/Orn_carbamoyltranf_P-bd"/>
</dbReference>
<feature type="binding site" evidence="7">
    <location>
        <position position="256"/>
    </location>
    <ligand>
        <name>carbamoyl phosphate</name>
        <dbReference type="ChEBI" id="CHEBI:58228"/>
    </ligand>
</feature>
<evidence type="ECO:0000256" key="3">
    <source>
        <dbReference type="ARBA" id="ARBA00022679"/>
    </source>
</evidence>
<evidence type="ECO:0000313" key="11">
    <source>
        <dbReference type="Proteomes" id="UP001595533"/>
    </source>
</evidence>
<dbReference type="SUPFAM" id="SSF53671">
    <property type="entry name" value="Aspartate/ornithine carbamoyltransferase"/>
    <property type="match status" value="1"/>
</dbReference>
<feature type="binding site" evidence="7">
    <location>
        <position position="50"/>
    </location>
    <ligand>
        <name>carbamoyl phosphate</name>
        <dbReference type="ChEBI" id="CHEBI:58228"/>
    </ligand>
</feature>
<comment type="catalytic activity">
    <reaction evidence="6 7">
        <text>carbamoyl phosphate + L-aspartate = N-carbamoyl-L-aspartate + phosphate + H(+)</text>
        <dbReference type="Rhea" id="RHEA:20013"/>
        <dbReference type="ChEBI" id="CHEBI:15378"/>
        <dbReference type="ChEBI" id="CHEBI:29991"/>
        <dbReference type="ChEBI" id="CHEBI:32814"/>
        <dbReference type="ChEBI" id="CHEBI:43474"/>
        <dbReference type="ChEBI" id="CHEBI:58228"/>
        <dbReference type="EC" id="2.1.3.2"/>
    </reaction>
</comment>